<evidence type="ECO:0000313" key="12">
    <source>
        <dbReference type="Proteomes" id="UP000237684"/>
    </source>
</evidence>
<comment type="function">
    <text evidence="2 8">Synthesizes alpha-1,4-glucan chains using ADP-glucose.</text>
</comment>
<dbReference type="PANTHER" id="PTHR45825:SF11">
    <property type="entry name" value="ALPHA AMYLASE DOMAIN-CONTAINING PROTEIN"/>
    <property type="match status" value="1"/>
</dbReference>
<comment type="similarity">
    <text evidence="4 8">Belongs to the glycosyltransferase 1 family. Bacterial/plant glycogen synthase subfamily.</text>
</comment>
<dbReference type="Proteomes" id="UP000237684">
    <property type="component" value="Unassembled WGS sequence"/>
</dbReference>
<evidence type="ECO:0000256" key="2">
    <source>
        <dbReference type="ARBA" id="ARBA00002764"/>
    </source>
</evidence>
<evidence type="ECO:0000256" key="7">
    <source>
        <dbReference type="ARBA" id="ARBA00023056"/>
    </source>
</evidence>
<evidence type="ECO:0000256" key="8">
    <source>
        <dbReference type="HAMAP-Rule" id="MF_00484"/>
    </source>
</evidence>
<keyword evidence="6 8" id="KW-0808">Transferase</keyword>
<dbReference type="Pfam" id="PF00534">
    <property type="entry name" value="Glycos_transf_1"/>
    <property type="match status" value="1"/>
</dbReference>
<dbReference type="EC" id="2.4.1.21" evidence="8"/>
<evidence type="ECO:0000259" key="9">
    <source>
        <dbReference type="Pfam" id="PF00534"/>
    </source>
</evidence>
<evidence type="ECO:0000256" key="1">
    <source>
        <dbReference type="ARBA" id="ARBA00001478"/>
    </source>
</evidence>
<keyword evidence="7 8" id="KW-0320">Glycogen biosynthesis</keyword>
<protein>
    <recommendedName>
        <fullName evidence="8">Glycogen synthase</fullName>
        <ecNumber evidence="8">2.4.1.21</ecNumber>
    </recommendedName>
    <alternativeName>
        <fullName evidence="8">Starch [bacterial glycogen] synthase</fullName>
    </alternativeName>
</protein>
<reference evidence="11 12" key="1">
    <citation type="journal article" date="2018" name="Syst. Appl. Microbiol.">
        <title>Abditibacterium utsteinense sp. nov., the first cultivated member of candidate phylum FBP, isolated from ice-free Antarctic soil samples.</title>
        <authorList>
            <person name="Tahon G."/>
            <person name="Tytgat B."/>
            <person name="Lebbe L."/>
            <person name="Carlier A."/>
            <person name="Willems A."/>
        </authorList>
    </citation>
    <scope>NUCLEOTIDE SEQUENCE [LARGE SCALE GENOMIC DNA]</scope>
    <source>
        <strain evidence="11 12">LMG 29911</strain>
    </source>
</reference>
<dbReference type="InParanoid" id="A0A2S8SPW4"/>
<evidence type="ECO:0000256" key="6">
    <source>
        <dbReference type="ARBA" id="ARBA00022679"/>
    </source>
</evidence>
<dbReference type="PANTHER" id="PTHR45825">
    <property type="entry name" value="GRANULE-BOUND STARCH SYNTHASE 1, CHLOROPLASTIC/AMYLOPLASTIC"/>
    <property type="match status" value="1"/>
</dbReference>
<dbReference type="InterPro" id="IPR011835">
    <property type="entry name" value="GS/SS"/>
</dbReference>
<feature type="domain" description="Glycosyl transferase family 1" evidence="9">
    <location>
        <begin position="286"/>
        <end position="419"/>
    </location>
</feature>
<name>A0A2S8SPW4_9BACT</name>
<feature type="binding site" evidence="8">
    <location>
        <position position="15"/>
    </location>
    <ligand>
        <name>ADP-alpha-D-glucose</name>
        <dbReference type="ChEBI" id="CHEBI:57498"/>
    </ligand>
</feature>
<dbReference type="GO" id="GO:0005978">
    <property type="term" value="P:glycogen biosynthetic process"/>
    <property type="evidence" value="ECO:0007669"/>
    <property type="project" value="UniProtKB-UniRule"/>
</dbReference>
<dbReference type="GO" id="GO:0004373">
    <property type="term" value="F:alpha-1,4-glucan glucosyltransferase (UDP-glucose donor) activity"/>
    <property type="evidence" value="ECO:0007669"/>
    <property type="project" value="InterPro"/>
</dbReference>
<dbReference type="UniPathway" id="UPA00164"/>
<proteinExistence type="inferred from homology"/>
<dbReference type="SUPFAM" id="SSF53756">
    <property type="entry name" value="UDP-Glycosyltransferase/glycogen phosphorylase"/>
    <property type="match status" value="1"/>
</dbReference>
<dbReference type="InterPro" id="IPR013534">
    <property type="entry name" value="Starch_synth_cat_dom"/>
</dbReference>
<sequence>MKIAFLASECTPFAKTGGLGDVVGALPKALVRLGHDARIFLPLYASINREKFGFNFLGSCCVHMGEGEENWVGVYRTELDGVPVYGIEYDQFFGRGGIYGEPEEYPDNAFRFALFSKAALQWCKDSGWIPDVAHLHDWSSALGAVFLKTWDRILSPLSQTASVLTIHNIGYPGNFDRFAFKYFGVGQELWHPDIFEDNGRLNLLKAGIHFADAITTVSPTHAREILEPRGGMGLAPYLNNRRGDVSGVLNGVDYEDWNPETDKYLPATYSAADMSGKFLCKAALQERFDLNFEPKTPVFGIVSRFASQKGFDLLQEALPRALDNMAMQVVVLGTGDPKTEAFFHDLTRRYPGRVGSYIGFSTEMSHLVEAGSDFFLMPSLYEPCGLNQSYSMRYGTLPVVRATGGLDDTVHNYDQNSGAGTGFKFWDADASALYFCIGWAVSTWFDRPNHIETLRQHAMAQEFLWSDAARQYLSVYEHAIKNRRSGAV</sequence>
<dbReference type="FunCoup" id="A0A2S8SPW4">
    <property type="interactions" value="78"/>
</dbReference>
<dbReference type="Pfam" id="PF08323">
    <property type="entry name" value="Glyco_transf_5"/>
    <property type="match status" value="1"/>
</dbReference>
<keyword evidence="12" id="KW-1185">Reference proteome</keyword>
<dbReference type="CDD" id="cd03791">
    <property type="entry name" value="GT5_Glycogen_synthase_DULL1-like"/>
    <property type="match status" value="1"/>
</dbReference>
<dbReference type="EMBL" id="NIGF01000020">
    <property type="protein sequence ID" value="PQV62837.1"/>
    <property type="molecule type" value="Genomic_DNA"/>
</dbReference>
<evidence type="ECO:0000256" key="5">
    <source>
        <dbReference type="ARBA" id="ARBA00022676"/>
    </source>
</evidence>
<evidence type="ECO:0000256" key="4">
    <source>
        <dbReference type="ARBA" id="ARBA00010281"/>
    </source>
</evidence>
<evidence type="ECO:0000256" key="3">
    <source>
        <dbReference type="ARBA" id="ARBA00004964"/>
    </source>
</evidence>
<dbReference type="HAMAP" id="MF_00484">
    <property type="entry name" value="Glycogen_synth"/>
    <property type="match status" value="1"/>
</dbReference>
<dbReference type="Gene3D" id="3.40.50.2000">
    <property type="entry name" value="Glycogen Phosphorylase B"/>
    <property type="match status" value="2"/>
</dbReference>
<dbReference type="RefSeq" id="WP_106381005.1">
    <property type="nucleotide sequence ID" value="NZ_NIGF01000020.1"/>
</dbReference>
<comment type="pathway">
    <text evidence="3 8">Glycan biosynthesis; glycogen biosynthesis.</text>
</comment>
<dbReference type="OrthoDB" id="9808590at2"/>
<dbReference type="GO" id="GO:0009011">
    <property type="term" value="F:alpha-1,4-glucan glucosyltransferase (ADP-glucose donor) activity"/>
    <property type="evidence" value="ECO:0007669"/>
    <property type="project" value="UniProtKB-UniRule"/>
</dbReference>
<dbReference type="InterPro" id="IPR001296">
    <property type="entry name" value="Glyco_trans_1"/>
</dbReference>
<evidence type="ECO:0000313" key="11">
    <source>
        <dbReference type="EMBL" id="PQV62837.1"/>
    </source>
</evidence>
<accession>A0A2S8SPW4</accession>
<comment type="catalytic activity">
    <reaction evidence="1 8">
        <text>[(1-&gt;4)-alpha-D-glucosyl](n) + ADP-alpha-D-glucose = [(1-&gt;4)-alpha-D-glucosyl](n+1) + ADP + H(+)</text>
        <dbReference type="Rhea" id="RHEA:18189"/>
        <dbReference type="Rhea" id="RHEA-COMP:9584"/>
        <dbReference type="Rhea" id="RHEA-COMP:9587"/>
        <dbReference type="ChEBI" id="CHEBI:15378"/>
        <dbReference type="ChEBI" id="CHEBI:15444"/>
        <dbReference type="ChEBI" id="CHEBI:57498"/>
        <dbReference type="ChEBI" id="CHEBI:456216"/>
        <dbReference type="EC" id="2.4.1.21"/>
    </reaction>
</comment>
<dbReference type="GO" id="GO:0005829">
    <property type="term" value="C:cytosol"/>
    <property type="evidence" value="ECO:0007669"/>
    <property type="project" value="TreeGrafter"/>
</dbReference>
<organism evidence="11 12">
    <name type="scientific">Abditibacterium utsteinense</name>
    <dbReference type="NCBI Taxonomy" id="1960156"/>
    <lineage>
        <taxon>Bacteria</taxon>
        <taxon>Pseudomonadati</taxon>
        <taxon>Abditibacteriota</taxon>
        <taxon>Abditibacteriia</taxon>
        <taxon>Abditibacteriales</taxon>
        <taxon>Abditibacteriaceae</taxon>
        <taxon>Abditibacterium</taxon>
    </lineage>
</organism>
<dbReference type="AlphaFoldDB" id="A0A2S8SPW4"/>
<evidence type="ECO:0000259" key="10">
    <source>
        <dbReference type="Pfam" id="PF08323"/>
    </source>
</evidence>
<feature type="domain" description="Starch synthase catalytic" evidence="10">
    <location>
        <begin position="2"/>
        <end position="239"/>
    </location>
</feature>
<comment type="caution">
    <text evidence="11">The sequence shown here is derived from an EMBL/GenBank/DDBJ whole genome shotgun (WGS) entry which is preliminary data.</text>
</comment>
<dbReference type="NCBIfam" id="TIGR02095">
    <property type="entry name" value="glgA"/>
    <property type="match status" value="1"/>
</dbReference>
<keyword evidence="5 8" id="KW-0328">Glycosyltransferase</keyword>
<gene>
    <name evidence="8" type="primary">glgA</name>
    <name evidence="11" type="ORF">B1R32_1209</name>
</gene>